<keyword evidence="2" id="KW-0808">Transferase</keyword>
<name>A0A850PG13_9PROT</name>
<dbReference type="PANTHER" id="PTHR12227">
    <property type="entry name" value="GLYCERATE KINASE"/>
    <property type="match status" value="1"/>
</dbReference>
<dbReference type="RefSeq" id="WP_305144399.1">
    <property type="nucleotide sequence ID" value="NZ_JABXXR010000026.1"/>
</dbReference>
<dbReference type="PANTHER" id="PTHR12227:SF0">
    <property type="entry name" value="GLYCERATE KINASE"/>
    <property type="match status" value="1"/>
</dbReference>
<gene>
    <name evidence="2" type="ORF">HUK82_05865</name>
</gene>
<dbReference type="Gene3D" id="3.40.1480.10">
    <property type="entry name" value="MOFRL domain"/>
    <property type="match status" value="1"/>
</dbReference>
<dbReference type="InterPro" id="IPR039760">
    <property type="entry name" value="MOFRL_protein"/>
</dbReference>
<feature type="non-terminal residue" evidence="2">
    <location>
        <position position="1"/>
    </location>
</feature>
<dbReference type="GO" id="GO:0008887">
    <property type="term" value="F:glycerate kinase activity"/>
    <property type="evidence" value="ECO:0007669"/>
    <property type="project" value="InterPro"/>
</dbReference>
<dbReference type="GO" id="GO:0005737">
    <property type="term" value="C:cytoplasm"/>
    <property type="evidence" value="ECO:0007669"/>
    <property type="project" value="TreeGrafter"/>
</dbReference>
<evidence type="ECO:0000313" key="2">
    <source>
        <dbReference type="EMBL" id="NVN40091.1"/>
    </source>
</evidence>
<dbReference type="AlphaFoldDB" id="A0A850PG13"/>
<comment type="caution">
    <text evidence="2">The sequence shown here is derived from an EMBL/GenBank/DDBJ whole genome shotgun (WGS) entry which is preliminary data.</text>
</comment>
<dbReference type="Pfam" id="PF05161">
    <property type="entry name" value="MOFRL"/>
    <property type="match status" value="1"/>
</dbReference>
<dbReference type="SUPFAM" id="SSF82544">
    <property type="entry name" value="GckA/TtuD-like"/>
    <property type="match status" value="1"/>
</dbReference>
<sequence>PPEAVARLLALPEPPAPPDRGADDIRLIASPLMALQAAAEQARALGVTPIILGDAIEGESREAAIVLGGIARSTAQYGLPLPSPAVLLSGGETSVTMPHVGNVAGGRNTEFCLALALALQDMPGDVAPIWALAADTDGIDGNQDAAGAVIAPDSLARAASRGLDPRALLDGHESYRLFDGLGDLIRTGPTLTNVNDFRAILVGLPG</sequence>
<keyword evidence="3" id="KW-1185">Reference proteome</keyword>
<organism evidence="2 3">
    <name type="scientific">Ameyamaea chiangmaiensis</name>
    <dbReference type="NCBI Taxonomy" id="442969"/>
    <lineage>
        <taxon>Bacteria</taxon>
        <taxon>Pseudomonadati</taxon>
        <taxon>Pseudomonadota</taxon>
        <taxon>Alphaproteobacteria</taxon>
        <taxon>Acetobacterales</taxon>
        <taxon>Acetobacteraceae</taxon>
        <taxon>Ameyamaea</taxon>
    </lineage>
</organism>
<dbReference type="Proteomes" id="UP000585665">
    <property type="component" value="Unassembled WGS sequence"/>
</dbReference>
<evidence type="ECO:0000259" key="1">
    <source>
        <dbReference type="Pfam" id="PF05161"/>
    </source>
</evidence>
<proteinExistence type="predicted"/>
<dbReference type="EMBL" id="JABXXR010000026">
    <property type="protein sequence ID" value="NVN40091.1"/>
    <property type="molecule type" value="Genomic_DNA"/>
</dbReference>
<protein>
    <submittedName>
        <fullName evidence="2">Glycerate kinase</fullName>
    </submittedName>
</protein>
<keyword evidence="2" id="KW-0418">Kinase</keyword>
<dbReference type="InterPro" id="IPR037035">
    <property type="entry name" value="GK-like_C_sf"/>
</dbReference>
<accession>A0A850PG13</accession>
<evidence type="ECO:0000313" key="3">
    <source>
        <dbReference type="Proteomes" id="UP000585665"/>
    </source>
</evidence>
<feature type="domain" description="MOFRL" evidence="1">
    <location>
        <begin position="86"/>
        <end position="196"/>
    </location>
</feature>
<reference evidence="2 3" key="1">
    <citation type="submission" date="2020-06" db="EMBL/GenBank/DDBJ databases">
        <title>Description of novel acetic acid bacteria.</title>
        <authorList>
            <person name="Sombolestani A."/>
        </authorList>
    </citation>
    <scope>NUCLEOTIDE SEQUENCE [LARGE SCALE GENOMIC DNA]</scope>
    <source>
        <strain evidence="2 3">LMG 27010</strain>
    </source>
</reference>
<dbReference type="InterPro" id="IPR007835">
    <property type="entry name" value="MOFRL"/>
</dbReference>